<accession>A0A1Y1WXD6</accession>
<evidence type="ECO:0000313" key="3">
    <source>
        <dbReference type="Proteomes" id="UP000193944"/>
    </source>
</evidence>
<protein>
    <submittedName>
        <fullName evidence="2">Uncharacterized protein</fullName>
    </submittedName>
</protein>
<keyword evidence="1" id="KW-1133">Transmembrane helix</keyword>
<reference evidence="2 3" key="1">
    <citation type="submission" date="2016-08" db="EMBL/GenBank/DDBJ databases">
        <title>A Parts List for Fungal Cellulosomes Revealed by Comparative Genomics.</title>
        <authorList>
            <consortium name="DOE Joint Genome Institute"/>
            <person name="Haitjema C.H."/>
            <person name="Gilmore S.P."/>
            <person name="Henske J.K."/>
            <person name="Solomon K.V."/>
            <person name="De Groot R."/>
            <person name="Kuo A."/>
            <person name="Mondo S.J."/>
            <person name="Salamov A.A."/>
            <person name="Labutti K."/>
            <person name="Zhao Z."/>
            <person name="Chiniquy J."/>
            <person name="Barry K."/>
            <person name="Brewer H.M."/>
            <person name="Purvine S.O."/>
            <person name="Wright A.T."/>
            <person name="Boxma B."/>
            <person name="Van Alen T."/>
            <person name="Hackstein J.H."/>
            <person name="Baker S.E."/>
            <person name="Grigoriev I.V."/>
            <person name="O'Malley M.A."/>
        </authorList>
    </citation>
    <scope>NUCLEOTIDE SEQUENCE [LARGE SCALE GENOMIC DNA]</scope>
    <source>
        <strain evidence="2 3">S4</strain>
    </source>
</reference>
<dbReference type="EMBL" id="MCFG01000218">
    <property type="protein sequence ID" value="ORX78211.1"/>
    <property type="molecule type" value="Genomic_DNA"/>
</dbReference>
<feature type="transmembrane region" description="Helical" evidence="1">
    <location>
        <begin position="142"/>
        <end position="164"/>
    </location>
</feature>
<evidence type="ECO:0000313" key="2">
    <source>
        <dbReference type="EMBL" id="ORX78211.1"/>
    </source>
</evidence>
<sequence length="168" mass="19436">MNWFRIILDGIAMSAIFNFGVAAFYIYMPHSFITMFPKKLRDKARPVTREEHKHVIIMCITIYPALILWGVLSSLEANIHGFWNLFWKSYIEMMFMSIGDLVFLDYMLLKKTGTRLHADGVKGDPFYKPKNELLQLGIPEHLVVWPLVFCPLVGFISAGLGLLIRHFI</sequence>
<gene>
    <name evidence="2" type="ORF">BCR32DRAFT_282486</name>
</gene>
<feature type="transmembrane region" description="Helical" evidence="1">
    <location>
        <begin position="55"/>
        <end position="75"/>
    </location>
</feature>
<dbReference type="Proteomes" id="UP000193944">
    <property type="component" value="Unassembled WGS sequence"/>
</dbReference>
<dbReference type="AlphaFoldDB" id="A0A1Y1WXD6"/>
<keyword evidence="1" id="KW-0472">Membrane</keyword>
<keyword evidence="3" id="KW-1185">Reference proteome</keyword>
<comment type="caution">
    <text evidence="2">The sequence shown here is derived from an EMBL/GenBank/DDBJ whole genome shotgun (WGS) entry which is preliminary data.</text>
</comment>
<feature type="transmembrane region" description="Helical" evidence="1">
    <location>
        <begin position="87"/>
        <end position="109"/>
    </location>
</feature>
<proteinExistence type="predicted"/>
<organism evidence="2 3">
    <name type="scientific">Anaeromyces robustus</name>
    <dbReference type="NCBI Taxonomy" id="1754192"/>
    <lineage>
        <taxon>Eukaryota</taxon>
        <taxon>Fungi</taxon>
        <taxon>Fungi incertae sedis</taxon>
        <taxon>Chytridiomycota</taxon>
        <taxon>Chytridiomycota incertae sedis</taxon>
        <taxon>Neocallimastigomycetes</taxon>
        <taxon>Neocallimastigales</taxon>
        <taxon>Neocallimastigaceae</taxon>
        <taxon>Anaeromyces</taxon>
    </lineage>
</organism>
<keyword evidence="1" id="KW-0812">Transmembrane</keyword>
<name>A0A1Y1WXD6_9FUNG</name>
<evidence type="ECO:0000256" key="1">
    <source>
        <dbReference type="SAM" id="Phobius"/>
    </source>
</evidence>
<reference evidence="2 3" key="2">
    <citation type="submission" date="2016-08" db="EMBL/GenBank/DDBJ databases">
        <title>Pervasive Adenine N6-methylation of Active Genes in Fungi.</title>
        <authorList>
            <consortium name="DOE Joint Genome Institute"/>
            <person name="Mondo S.J."/>
            <person name="Dannebaum R.O."/>
            <person name="Kuo R.C."/>
            <person name="Labutti K."/>
            <person name="Haridas S."/>
            <person name="Kuo A."/>
            <person name="Salamov A."/>
            <person name="Ahrendt S.R."/>
            <person name="Lipzen A."/>
            <person name="Sullivan W."/>
            <person name="Andreopoulos W.B."/>
            <person name="Clum A."/>
            <person name="Lindquist E."/>
            <person name="Daum C."/>
            <person name="Ramamoorthy G.K."/>
            <person name="Gryganskyi A."/>
            <person name="Culley D."/>
            <person name="Magnuson J.K."/>
            <person name="James T.Y."/>
            <person name="O'Malley M.A."/>
            <person name="Stajich J.E."/>
            <person name="Spatafora J.W."/>
            <person name="Visel A."/>
            <person name="Grigoriev I.V."/>
        </authorList>
    </citation>
    <scope>NUCLEOTIDE SEQUENCE [LARGE SCALE GENOMIC DNA]</scope>
    <source>
        <strain evidence="2 3">S4</strain>
    </source>
</reference>
<feature type="transmembrane region" description="Helical" evidence="1">
    <location>
        <begin position="6"/>
        <end position="28"/>
    </location>
</feature>